<feature type="transmembrane region" description="Helical" evidence="1">
    <location>
        <begin position="532"/>
        <end position="556"/>
    </location>
</feature>
<feature type="transmembrane region" description="Helical" evidence="1">
    <location>
        <begin position="222"/>
        <end position="248"/>
    </location>
</feature>
<keyword evidence="1" id="KW-0812">Transmembrane</keyword>
<feature type="transmembrane region" description="Helical" evidence="1">
    <location>
        <begin position="419"/>
        <end position="443"/>
    </location>
</feature>
<feature type="transmembrane region" description="Helical" evidence="1">
    <location>
        <begin position="336"/>
        <end position="357"/>
    </location>
</feature>
<dbReference type="Pfam" id="PF10326">
    <property type="entry name" value="7TM_GPCR_Str"/>
    <property type="match status" value="2"/>
</dbReference>
<accession>A0A8R1UKQ3</accession>
<dbReference type="Proteomes" id="UP000005239">
    <property type="component" value="Unassembled WGS sequence"/>
</dbReference>
<dbReference type="GO" id="GO:0060170">
    <property type="term" value="C:ciliary membrane"/>
    <property type="evidence" value="ECO:0007669"/>
    <property type="project" value="UniProtKB-SubCell"/>
</dbReference>
<dbReference type="GO" id="GO:0006935">
    <property type="term" value="P:chemotaxis"/>
    <property type="evidence" value="ECO:0007669"/>
    <property type="project" value="UniProtKB-KW"/>
</dbReference>
<keyword evidence="1" id="KW-0472">Membrane</keyword>
<feature type="transmembrane region" description="Helical" evidence="1">
    <location>
        <begin position="70"/>
        <end position="90"/>
    </location>
</feature>
<evidence type="ECO:0000256" key="1">
    <source>
        <dbReference type="SAM" id="Phobius"/>
    </source>
</evidence>
<feature type="transmembrane region" description="Helical" evidence="1">
    <location>
        <begin position="27"/>
        <end position="50"/>
    </location>
</feature>
<dbReference type="EnsemblMetazoa" id="PPA34674.1">
    <property type="protein sequence ID" value="PPA34674.1"/>
    <property type="gene ID" value="WBGene00273043"/>
</dbReference>
<feature type="transmembrane region" description="Helical" evidence="1">
    <location>
        <begin position="576"/>
        <end position="594"/>
    </location>
</feature>
<feature type="transmembrane region" description="Helical" evidence="1">
    <location>
        <begin position="260"/>
        <end position="281"/>
    </location>
</feature>
<evidence type="ECO:0000313" key="2">
    <source>
        <dbReference type="EnsemblMetazoa" id="PPA34674.1"/>
    </source>
</evidence>
<dbReference type="GO" id="GO:0007608">
    <property type="term" value="P:sensory perception of smell"/>
    <property type="evidence" value="ECO:0007669"/>
    <property type="project" value="UniProtKB-KW"/>
</dbReference>
<feature type="transmembrane region" description="Helical" evidence="1">
    <location>
        <begin position="176"/>
        <end position="202"/>
    </location>
</feature>
<sequence length="611" mass="69525">MGTASNVVALYLVCTKSRKDLTQYKKLLIIFLVSDLFYTLLQDLLKPIIVVSGELFLIFSSGSIDSKVLLSTYCGCVSMSFVIISFNFVFRALAISKKRHALSRLDWRKLLIICLCFLVEAAVWGALTHTQFAFEQSYEQSAREYFISILRDFPKDPVNELIIFGGNKEGGISKGIIITIIFVETVVSVSVGAIIYSSVFIIKRLSSDAVSNTWRAFHKQLFVSLLVQLLIPCFLLYIPCGIFVIVPFLGLSPSYTTPTWLLTTVFAVYPIVDPLAIIFLIGDYRSALIEIGRKFMLPFPKQRNRVGTILGVLSNFTALYLVCTKSRKELSEYRKLLILFLITDLIFTAVQELLKPIAVVDGKLFLIYRSGEKQSQLWLSLYCGLIAISFTIFAFHFMYRAYSISSESLTQIKLNSRKLTMIITIFMCEFLASAFVCYVFLAYEPSYYPKLSSYFATQNRKLPANIEHAFLILVSYDENGNLRWDNLIGIILLFSIIAIAAIVIIVSAVHITKTLMYVKIMSARSRKMHTQLFTALLVQVCIPCVLLYIPCSFYFITPFLLPDTVHTPPWLITTLYSWYPIIDPLAIIFMIADYRRALLRWFGMARMIPSQ</sequence>
<feature type="transmembrane region" description="Helical" evidence="1">
    <location>
        <begin position="377"/>
        <end position="399"/>
    </location>
</feature>
<dbReference type="PANTHER" id="PTHR22943:SF248">
    <property type="entry name" value="SEVEN TM RECEPTOR"/>
    <property type="match status" value="1"/>
</dbReference>
<reference evidence="2" key="2">
    <citation type="submission" date="2022-06" db="UniProtKB">
        <authorList>
            <consortium name="EnsemblMetazoa"/>
        </authorList>
    </citation>
    <scope>IDENTIFICATION</scope>
    <source>
        <strain evidence="2">PS312</strain>
    </source>
</reference>
<dbReference type="SUPFAM" id="SSF81321">
    <property type="entry name" value="Family A G protein-coupled receptor-like"/>
    <property type="match status" value="2"/>
</dbReference>
<name>A0A8R1UKQ3_PRIPA</name>
<dbReference type="PANTHER" id="PTHR22943">
    <property type="entry name" value="7-TRANSMEMBRANE DOMAIN RECEPTOR C.ELEGANS"/>
    <property type="match status" value="1"/>
</dbReference>
<dbReference type="Gene3D" id="1.20.1070.10">
    <property type="entry name" value="Rhodopsin 7-helix transmembrane proteins"/>
    <property type="match status" value="2"/>
</dbReference>
<proteinExistence type="predicted"/>
<evidence type="ECO:0000313" key="3">
    <source>
        <dbReference type="Proteomes" id="UP000005239"/>
    </source>
</evidence>
<dbReference type="InterPro" id="IPR019428">
    <property type="entry name" value="7TM_GPCR_serpentine_rcpt_Str"/>
</dbReference>
<dbReference type="AlphaFoldDB" id="A0A8R1UKQ3"/>
<gene>
    <name evidence="2" type="primary">WBGene00273043</name>
</gene>
<feature type="transmembrane region" description="Helical" evidence="1">
    <location>
        <begin position="110"/>
        <end position="127"/>
    </location>
</feature>
<organism evidence="2 3">
    <name type="scientific">Pristionchus pacificus</name>
    <name type="common">Parasitic nematode worm</name>
    <dbReference type="NCBI Taxonomy" id="54126"/>
    <lineage>
        <taxon>Eukaryota</taxon>
        <taxon>Metazoa</taxon>
        <taxon>Ecdysozoa</taxon>
        <taxon>Nematoda</taxon>
        <taxon>Chromadorea</taxon>
        <taxon>Rhabditida</taxon>
        <taxon>Rhabditina</taxon>
        <taxon>Diplogasteromorpha</taxon>
        <taxon>Diplogasteroidea</taxon>
        <taxon>Neodiplogasteridae</taxon>
        <taxon>Pristionchus</taxon>
    </lineage>
</organism>
<feature type="transmembrane region" description="Helical" evidence="1">
    <location>
        <begin position="487"/>
        <end position="511"/>
    </location>
</feature>
<reference evidence="3" key="1">
    <citation type="journal article" date="2008" name="Nat. Genet.">
        <title>The Pristionchus pacificus genome provides a unique perspective on nematode lifestyle and parasitism.</title>
        <authorList>
            <person name="Dieterich C."/>
            <person name="Clifton S.W."/>
            <person name="Schuster L.N."/>
            <person name="Chinwalla A."/>
            <person name="Delehaunty K."/>
            <person name="Dinkelacker I."/>
            <person name="Fulton L."/>
            <person name="Fulton R."/>
            <person name="Godfrey J."/>
            <person name="Minx P."/>
            <person name="Mitreva M."/>
            <person name="Roeseler W."/>
            <person name="Tian H."/>
            <person name="Witte H."/>
            <person name="Yang S.P."/>
            <person name="Wilson R.K."/>
            <person name="Sommer R.J."/>
        </authorList>
    </citation>
    <scope>NUCLEOTIDE SEQUENCE [LARGE SCALE GENOMIC DNA]</scope>
    <source>
        <strain evidence="3">PS312</strain>
    </source>
</reference>
<keyword evidence="3" id="KW-1185">Reference proteome</keyword>
<protein>
    <submittedName>
        <fullName evidence="2">G protein-coupled receptor</fullName>
    </submittedName>
</protein>
<keyword evidence="1" id="KW-1133">Transmembrane helix</keyword>